<dbReference type="PANTHER" id="PTHR30537">
    <property type="entry name" value="HTH-TYPE TRANSCRIPTIONAL REGULATOR"/>
    <property type="match status" value="1"/>
</dbReference>
<protein>
    <submittedName>
        <fullName evidence="6">DNA-binding transcriptional regulator, LysR family</fullName>
    </submittedName>
</protein>
<dbReference type="SUPFAM" id="SSF46785">
    <property type="entry name" value="Winged helix' DNA-binding domain"/>
    <property type="match status" value="1"/>
</dbReference>
<proteinExistence type="inferred from homology"/>
<evidence type="ECO:0000256" key="2">
    <source>
        <dbReference type="ARBA" id="ARBA00023015"/>
    </source>
</evidence>
<dbReference type="InterPro" id="IPR000847">
    <property type="entry name" value="LysR_HTH_N"/>
</dbReference>
<dbReference type="SUPFAM" id="SSF53850">
    <property type="entry name" value="Periplasmic binding protein-like II"/>
    <property type="match status" value="1"/>
</dbReference>
<sequence length="299" mass="33102">MNRLEAMTLFVRVADLGSFAAAANQLGVARSVVTRQIAALEEHLGVKLIVRTTRKLTLTSAGVDYLDKCRTILDLVESAEADVMEARLTPRGNLRIALPLSFGLKRIAPVLPRFLQSYPEIALSLDFNDRQQNLIDEGIDMSIRISPRLDPGIVARKLGETRLIAVASPGYLQQYGHPRHPDELVTHLALGYTAKASNRPLEFWVEGKPYSVYVPFRMQANNGDALVEAAHQGMGITVQPDFIVAGYIERGTLVPLLEDYARPPLGIYAVLPSSRYLPQRMRVWIEFLAAELGQGATKE</sequence>
<dbReference type="PANTHER" id="PTHR30537:SF5">
    <property type="entry name" value="HTH-TYPE TRANSCRIPTIONAL ACTIVATOR TTDR-RELATED"/>
    <property type="match status" value="1"/>
</dbReference>
<dbReference type="EMBL" id="FPBX01000032">
    <property type="protein sequence ID" value="SFU89494.1"/>
    <property type="molecule type" value="Genomic_DNA"/>
</dbReference>
<dbReference type="STRING" id="343013.SAMN04489707_103238"/>
<evidence type="ECO:0000256" key="3">
    <source>
        <dbReference type="ARBA" id="ARBA00023125"/>
    </source>
</evidence>
<evidence type="ECO:0000313" key="6">
    <source>
        <dbReference type="EMBL" id="SFU89494.1"/>
    </source>
</evidence>
<evidence type="ECO:0000256" key="1">
    <source>
        <dbReference type="ARBA" id="ARBA00009437"/>
    </source>
</evidence>
<gene>
    <name evidence="6" type="ORF">SAMN04489707_103238</name>
</gene>
<evidence type="ECO:0000256" key="4">
    <source>
        <dbReference type="ARBA" id="ARBA00023163"/>
    </source>
</evidence>
<evidence type="ECO:0000259" key="5">
    <source>
        <dbReference type="PROSITE" id="PS50931"/>
    </source>
</evidence>
<dbReference type="PROSITE" id="PS50931">
    <property type="entry name" value="HTH_LYSR"/>
    <property type="match status" value="1"/>
</dbReference>
<dbReference type="PRINTS" id="PR00039">
    <property type="entry name" value="HTHLYSR"/>
</dbReference>
<dbReference type="Gene3D" id="3.40.190.290">
    <property type="match status" value="1"/>
</dbReference>
<dbReference type="Proteomes" id="UP000183656">
    <property type="component" value="Unassembled WGS sequence"/>
</dbReference>
<dbReference type="Gene3D" id="1.10.10.10">
    <property type="entry name" value="Winged helix-like DNA-binding domain superfamily/Winged helix DNA-binding domain"/>
    <property type="match status" value="1"/>
</dbReference>
<comment type="similarity">
    <text evidence="1">Belongs to the LysR transcriptional regulatory family.</text>
</comment>
<dbReference type="Pfam" id="PF00126">
    <property type="entry name" value="HTH_1"/>
    <property type="match status" value="1"/>
</dbReference>
<dbReference type="InterPro" id="IPR058163">
    <property type="entry name" value="LysR-type_TF_proteobact-type"/>
</dbReference>
<keyword evidence="4" id="KW-0804">Transcription</keyword>
<dbReference type="GO" id="GO:0043565">
    <property type="term" value="F:sequence-specific DNA binding"/>
    <property type="evidence" value="ECO:0007669"/>
    <property type="project" value="TreeGrafter"/>
</dbReference>
<feature type="domain" description="HTH lysR-type" evidence="5">
    <location>
        <begin position="1"/>
        <end position="59"/>
    </location>
</feature>
<keyword evidence="3 6" id="KW-0238">DNA-binding</keyword>
<dbReference type="Pfam" id="PF03466">
    <property type="entry name" value="LysR_substrate"/>
    <property type="match status" value="1"/>
</dbReference>
<dbReference type="AlphaFoldDB" id="A0A1I7JWE7"/>
<dbReference type="GO" id="GO:0003700">
    <property type="term" value="F:DNA-binding transcription factor activity"/>
    <property type="evidence" value="ECO:0007669"/>
    <property type="project" value="InterPro"/>
</dbReference>
<dbReference type="InterPro" id="IPR036390">
    <property type="entry name" value="WH_DNA-bd_sf"/>
</dbReference>
<dbReference type="InterPro" id="IPR005119">
    <property type="entry name" value="LysR_subst-bd"/>
</dbReference>
<name>A0A1I7JWE7_9BURK</name>
<reference evidence="6 7" key="1">
    <citation type="submission" date="2016-10" db="EMBL/GenBank/DDBJ databases">
        <authorList>
            <person name="de Groot N.N."/>
        </authorList>
    </citation>
    <scope>NUCLEOTIDE SEQUENCE [LARGE SCALE GENOMIC DNA]</scope>
    <source>
        <strain evidence="6 7">R-24608</strain>
    </source>
</reference>
<accession>A0A1I7JWE7</accession>
<organism evidence="6 7">
    <name type="scientific">Paenacidovorax caeni</name>
    <dbReference type="NCBI Taxonomy" id="343013"/>
    <lineage>
        <taxon>Bacteria</taxon>
        <taxon>Pseudomonadati</taxon>
        <taxon>Pseudomonadota</taxon>
        <taxon>Betaproteobacteria</taxon>
        <taxon>Burkholderiales</taxon>
        <taxon>Comamonadaceae</taxon>
        <taxon>Paenacidovorax</taxon>
    </lineage>
</organism>
<dbReference type="GO" id="GO:0006351">
    <property type="term" value="P:DNA-templated transcription"/>
    <property type="evidence" value="ECO:0007669"/>
    <property type="project" value="TreeGrafter"/>
</dbReference>
<dbReference type="OrthoDB" id="8705920at2"/>
<dbReference type="FunFam" id="1.10.10.10:FF:000001">
    <property type="entry name" value="LysR family transcriptional regulator"/>
    <property type="match status" value="1"/>
</dbReference>
<dbReference type="InterPro" id="IPR036388">
    <property type="entry name" value="WH-like_DNA-bd_sf"/>
</dbReference>
<evidence type="ECO:0000313" key="7">
    <source>
        <dbReference type="Proteomes" id="UP000183656"/>
    </source>
</evidence>
<keyword evidence="2" id="KW-0805">Transcription regulation</keyword>
<keyword evidence="7" id="KW-1185">Reference proteome</keyword>
<dbReference type="CDD" id="cd08422">
    <property type="entry name" value="PBP2_CrgA_like"/>
    <property type="match status" value="1"/>
</dbReference>